<dbReference type="InterPro" id="IPR057683">
    <property type="entry name" value="DUF7923"/>
</dbReference>
<keyword evidence="3" id="KW-1185">Reference proteome</keyword>
<evidence type="ECO:0000313" key="2">
    <source>
        <dbReference type="EMBL" id="KAH0537757.1"/>
    </source>
</evidence>
<evidence type="ECO:0000313" key="3">
    <source>
        <dbReference type="Proteomes" id="UP000698800"/>
    </source>
</evidence>
<dbReference type="Proteomes" id="UP000698800">
    <property type="component" value="Unassembled WGS sequence"/>
</dbReference>
<dbReference type="AlphaFoldDB" id="A0A9P8HY30"/>
<comment type="caution">
    <text evidence="2">The sequence shown here is derived from an EMBL/GenBank/DDBJ whole genome shotgun (WGS) entry which is preliminary data.</text>
</comment>
<evidence type="ECO:0000259" key="1">
    <source>
        <dbReference type="Pfam" id="PF25540"/>
    </source>
</evidence>
<proteinExistence type="predicted"/>
<protein>
    <recommendedName>
        <fullName evidence="1">DUF7923 domain-containing protein</fullName>
    </recommendedName>
</protein>
<sequence>MGYAKTSSAEAALRLADDARDYVQGYIAGISYITARIYVNVSELPRALGRGGEVVNRGIVDAFVQGFNSDQLLFDFIDRGLKKSGRLSTLPGSPLDIRVR</sequence>
<gene>
    <name evidence="2" type="ORF">FGG08_005505</name>
</gene>
<organism evidence="2 3">
    <name type="scientific">Glutinoglossum americanum</name>
    <dbReference type="NCBI Taxonomy" id="1670608"/>
    <lineage>
        <taxon>Eukaryota</taxon>
        <taxon>Fungi</taxon>
        <taxon>Dikarya</taxon>
        <taxon>Ascomycota</taxon>
        <taxon>Pezizomycotina</taxon>
        <taxon>Geoglossomycetes</taxon>
        <taxon>Geoglossales</taxon>
        <taxon>Geoglossaceae</taxon>
        <taxon>Glutinoglossum</taxon>
    </lineage>
</organism>
<reference evidence="2" key="1">
    <citation type="submission" date="2021-03" db="EMBL/GenBank/DDBJ databases">
        <title>Comparative genomics and phylogenomic investigation of the class Geoglossomycetes provide insights into ecological specialization and systematics.</title>
        <authorList>
            <person name="Melie T."/>
            <person name="Pirro S."/>
            <person name="Miller A.N."/>
            <person name="Quandt A."/>
        </authorList>
    </citation>
    <scope>NUCLEOTIDE SEQUENCE</scope>
    <source>
        <strain evidence="2">GBOQ0MN5Z8</strain>
    </source>
</reference>
<feature type="domain" description="DUF7923" evidence="1">
    <location>
        <begin position="9"/>
        <end position="83"/>
    </location>
</feature>
<dbReference type="OrthoDB" id="2270193at2759"/>
<name>A0A9P8HY30_9PEZI</name>
<dbReference type="EMBL" id="JAGHQL010000132">
    <property type="protein sequence ID" value="KAH0537757.1"/>
    <property type="molecule type" value="Genomic_DNA"/>
</dbReference>
<dbReference type="Pfam" id="PF25540">
    <property type="entry name" value="DUF7923"/>
    <property type="match status" value="1"/>
</dbReference>
<accession>A0A9P8HY30</accession>